<dbReference type="GO" id="GO:0016740">
    <property type="term" value="F:transferase activity"/>
    <property type="evidence" value="ECO:0007669"/>
    <property type="project" value="UniProtKB-KW"/>
</dbReference>
<comment type="function">
    <text evidence="1">Allows the formation of correctly charged Asn-tRNA(Asn) or Gln-tRNA(Gln) through the transamidation of misacylated Asp-tRNA(Asn) or Glu-tRNA(Gln) in organisms which lack either or both of asparaginyl-tRNA or glutaminyl-tRNA synthetases. The reaction takes place in the presence of glutamine and ATP through an activated phospho-Asp-tRNA(Asn) or phospho-Glu-tRNA(Gln).</text>
</comment>
<accession>G2J7I2</accession>
<comment type="caution">
    <text evidence="2">The sequence shown here is derived from an EMBL/GenBank/DDBJ whole genome shotgun (WGS) entry which is preliminary data.</text>
</comment>
<dbReference type="RefSeq" id="WP_006682013.1">
    <property type="nucleotide sequence ID" value="NZ_CAFB01000034.1"/>
</dbReference>
<dbReference type="PANTHER" id="PTHR15004">
    <property type="entry name" value="GLUTAMYL-TRNA(GLN) AMIDOTRANSFERASE SUBUNIT C, MITOCHONDRIAL"/>
    <property type="match status" value="1"/>
</dbReference>
<dbReference type="NCBIfam" id="TIGR00135">
    <property type="entry name" value="gatC"/>
    <property type="match status" value="1"/>
</dbReference>
<dbReference type="GO" id="GO:0050566">
    <property type="term" value="F:asparaginyl-tRNA synthase (glutamine-hydrolyzing) activity"/>
    <property type="evidence" value="ECO:0007669"/>
    <property type="project" value="RHEA"/>
</dbReference>
<keyword evidence="3" id="KW-1185">Reference proteome</keyword>
<comment type="catalytic activity">
    <reaction evidence="1">
        <text>L-glutamyl-tRNA(Gln) + L-glutamine + ATP + H2O = L-glutaminyl-tRNA(Gln) + L-glutamate + ADP + phosphate + H(+)</text>
        <dbReference type="Rhea" id="RHEA:17521"/>
        <dbReference type="Rhea" id="RHEA-COMP:9681"/>
        <dbReference type="Rhea" id="RHEA-COMP:9684"/>
        <dbReference type="ChEBI" id="CHEBI:15377"/>
        <dbReference type="ChEBI" id="CHEBI:15378"/>
        <dbReference type="ChEBI" id="CHEBI:29985"/>
        <dbReference type="ChEBI" id="CHEBI:30616"/>
        <dbReference type="ChEBI" id="CHEBI:43474"/>
        <dbReference type="ChEBI" id="CHEBI:58359"/>
        <dbReference type="ChEBI" id="CHEBI:78520"/>
        <dbReference type="ChEBI" id="CHEBI:78521"/>
        <dbReference type="ChEBI" id="CHEBI:456216"/>
    </reaction>
</comment>
<dbReference type="EMBL" id="CAFB01000034">
    <property type="protein sequence ID" value="CCD28727.1"/>
    <property type="molecule type" value="Genomic_DNA"/>
</dbReference>
<evidence type="ECO:0000256" key="1">
    <source>
        <dbReference type="HAMAP-Rule" id="MF_00122"/>
    </source>
</evidence>
<dbReference type="PANTHER" id="PTHR15004:SF0">
    <property type="entry name" value="GLUTAMYL-TRNA(GLN) AMIDOTRANSFERASE SUBUNIT C, MITOCHONDRIAL"/>
    <property type="match status" value="1"/>
</dbReference>
<comment type="subunit">
    <text evidence="1">Heterotrimer of A, B and C subunits.</text>
</comment>
<evidence type="ECO:0000313" key="2">
    <source>
        <dbReference type="EMBL" id="CCD28727.1"/>
    </source>
</evidence>
<dbReference type="STRING" id="1070319.CAGGBEG34_180031"/>
<dbReference type="Proteomes" id="UP000054051">
    <property type="component" value="Unassembled WGS sequence"/>
</dbReference>
<comment type="similarity">
    <text evidence="1">Belongs to the GatC family.</text>
</comment>
<keyword evidence="1" id="KW-0067">ATP-binding</keyword>
<dbReference type="SUPFAM" id="SSF141000">
    <property type="entry name" value="Glu-tRNAGln amidotransferase C subunit"/>
    <property type="match status" value="1"/>
</dbReference>
<keyword evidence="2" id="KW-0808">Transferase</keyword>
<sequence length="102" mass="11330">MAPPDFSLSLGDIEHIADLARLELAASEAEHMHAQLSHFFKFVAQIQAVDTHGIEPLVYPVEEGCTPRLRDDTLTESPERDACQNGAPDIYNGLYRVPQVIE</sequence>
<dbReference type="GO" id="GO:0050567">
    <property type="term" value="F:glutaminyl-tRNA synthase (glutamine-hydrolyzing) activity"/>
    <property type="evidence" value="ECO:0007669"/>
    <property type="project" value="UniProtKB-UniRule"/>
</dbReference>
<dbReference type="EC" id="6.3.5.-" evidence="1"/>
<keyword evidence="1" id="KW-0547">Nucleotide-binding</keyword>
<dbReference type="GO" id="GO:0006412">
    <property type="term" value="P:translation"/>
    <property type="evidence" value="ECO:0007669"/>
    <property type="project" value="UniProtKB-UniRule"/>
</dbReference>
<keyword evidence="1 2" id="KW-0436">Ligase</keyword>
<dbReference type="GO" id="GO:0070681">
    <property type="term" value="P:glutaminyl-tRNAGln biosynthesis via transamidation"/>
    <property type="evidence" value="ECO:0007669"/>
    <property type="project" value="TreeGrafter"/>
</dbReference>
<dbReference type="GO" id="GO:0006450">
    <property type="term" value="P:regulation of translational fidelity"/>
    <property type="evidence" value="ECO:0007669"/>
    <property type="project" value="InterPro"/>
</dbReference>
<dbReference type="Gene3D" id="1.10.20.60">
    <property type="entry name" value="Glu-tRNAGln amidotransferase C subunit, N-terminal domain"/>
    <property type="match status" value="1"/>
</dbReference>
<dbReference type="InterPro" id="IPR003837">
    <property type="entry name" value="GatC"/>
</dbReference>
<dbReference type="InterPro" id="IPR036113">
    <property type="entry name" value="Asp/Glu-ADT_sf_sub_c"/>
</dbReference>
<dbReference type="AlphaFoldDB" id="G2J7I2"/>
<organism evidence="2 3">
    <name type="scientific">Candidatus Glomeribacter gigasporarum BEG34</name>
    <dbReference type="NCBI Taxonomy" id="1070319"/>
    <lineage>
        <taxon>Bacteria</taxon>
        <taxon>Pseudomonadati</taxon>
        <taxon>Pseudomonadota</taxon>
        <taxon>Betaproteobacteria</taxon>
        <taxon>Burkholderiales</taxon>
        <taxon>Burkholderiaceae</taxon>
        <taxon>Candidatus Glomeribacter</taxon>
    </lineage>
</organism>
<gene>
    <name evidence="1 2" type="primary">gatC</name>
    <name evidence="2" type="ORF">CAGGBEG34_180031</name>
</gene>
<comment type="catalytic activity">
    <reaction evidence="1">
        <text>L-aspartyl-tRNA(Asn) + L-glutamine + ATP + H2O = L-asparaginyl-tRNA(Asn) + L-glutamate + ADP + phosphate + 2 H(+)</text>
        <dbReference type="Rhea" id="RHEA:14513"/>
        <dbReference type="Rhea" id="RHEA-COMP:9674"/>
        <dbReference type="Rhea" id="RHEA-COMP:9677"/>
        <dbReference type="ChEBI" id="CHEBI:15377"/>
        <dbReference type="ChEBI" id="CHEBI:15378"/>
        <dbReference type="ChEBI" id="CHEBI:29985"/>
        <dbReference type="ChEBI" id="CHEBI:30616"/>
        <dbReference type="ChEBI" id="CHEBI:43474"/>
        <dbReference type="ChEBI" id="CHEBI:58359"/>
        <dbReference type="ChEBI" id="CHEBI:78515"/>
        <dbReference type="ChEBI" id="CHEBI:78516"/>
        <dbReference type="ChEBI" id="CHEBI:456216"/>
    </reaction>
</comment>
<dbReference type="HAMAP" id="MF_00122">
    <property type="entry name" value="GatC"/>
    <property type="match status" value="1"/>
</dbReference>
<reference evidence="2 3" key="1">
    <citation type="submission" date="2011-08" db="EMBL/GenBank/DDBJ databases">
        <title>The genome of the obligate endobacterium of an arbuscular mycorrhizal fungus reveals an interphylum network of nutritional interactions.</title>
        <authorList>
            <person name="Ghignone S."/>
            <person name="Salvioli A."/>
            <person name="Anca I."/>
            <person name="Lumini E."/>
            <person name="Ortu G."/>
            <person name="Petiti L."/>
            <person name="Cruveiller S."/>
            <person name="Bianciotto V."/>
            <person name="Piffanelli P."/>
            <person name="Lanfranco L."/>
            <person name="Bonfante P."/>
        </authorList>
    </citation>
    <scope>NUCLEOTIDE SEQUENCE [LARGE SCALE GENOMIC DNA]</scope>
    <source>
        <strain evidence="2 3">BEG34</strain>
    </source>
</reference>
<dbReference type="Pfam" id="PF02686">
    <property type="entry name" value="GatC"/>
    <property type="match status" value="1"/>
</dbReference>
<dbReference type="GO" id="GO:0005524">
    <property type="term" value="F:ATP binding"/>
    <property type="evidence" value="ECO:0007669"/>
    <property type="project" value="UniProtKB-KW"/>
</dbReference>
<evidence type="ECO:0000313" key="3">
    <source>
        <dbReference type="Proteomes" id="UP000054051"/>
    </source>
</evidence>
<dbReference type="eggNOG" id="COG0721">
    <property type="taxonomic scope" value="Bacteria"/>
</dbReference>
<name>G2J7I2_9BURK</name>
<protein>
    <recommendedName>
        <fullName evidence="1">Aspartyl/glutamyl-tRNA(Asn/Gln) amidotransferase subunit C</fullName>
        <shortName evidence="1">Asp/Glu-ADT subunit C</shortName>
        <ecNumber evidence="1">6.3.5.-</ecNumber>
    </recommendedName>
</protein>
<keyword evidence="1" id="KW-0648">Protein biosynthesis</keyword>
<proteinExistence type="inferred from homology"/>
<dbReference type="OrthoDB" id="9794326at2"/>